<evidence type="ECO:0000313" key="11">
    <source>
        <dbReference type="Proteomes" id="UP000515163"/>
    </source>
</evidence>
<gene>
    <name evidence="12" type="primary">LOC116301270</name>
</gene>
<dbReference type="Gene3D" id="2.120.10.30">
    <property type="entry name" value="TolB, C-terminal domain"/>
    <property type="match status" value="2"/>
</dbReference>
<dbReference type="SUPFAM" id="SSF57850">
    <property type="entry name" value="RING/U-box"/>
    <property type="match status" value="1"/>
</dbReference>
<dbReference type="InParanoid" id="A0A6P8IH29"/>
<dbReference type="InterPro" id="IPR001258">
    <property type="entry name" value="NHL_repeat"/>
</dbReference>
<dbReference type="PROSITE" id="PS50194">
    <property type="entry name" value="FILAMIN_REPEAT"/>
    <property type="match status" value="1"/>
</dbReference>
<feature type="repeat" description="Filamin" evidence="6">
    <location>
        <begin position="406"/>
        <end position="441"/>
    </location>
</feature>
<evidence type="ECO:0000256" key="7">
    <source>
        <dbReference type="PROSITE-ProRule" id="PRU00504"/>
    </source>
</evidence>
<dbReference type="InterPro" id="IPR000315">
    <property type="entry name" value="Znf_B-box"/>
</dbReference>
<dbReference type="FunCoup" id="A0A6P8IH29">
    <property type="interactions" value="1231"/>
</dbReference>
<dbReference type="InterPro" id="IPR047153">
    <property type="entry name" value="TRIM45/56/19-like"/>
</dbReference>
<dbReference type="Gene3D" id="3.30.160.60">
    <property type="entry name" value="Classic Zinc Finger"/>
    <property type="match status" value="1"/>
</dbReference>
<feature type="domain" description="B box-type" evidence="10">
    <location>
        <begin position="88"/>
        <end position="133"/>
    </location>
</feature>
<feature type="domain" description="RING-type" evidence="9">
    <location>
        <begin position="14"/>
        <end position="57"/>
    </location>
</feature>
<keyword evidence="2" id="KW-0677">Repeat</keyword>
<keyword evidence="4" id="KW-0862">Zinc</keyword>
<sequence length="718" mass="81031">MESFVDDLKNQVQCSLCNDTFTEPKILSCFHTFCKPCIKRHADLIDEVNVFKCPRCKLPTSLPEPSSVEDLQPSLLHTRILKGLALVEGEKICSVSESHSPASWYCFDCDRLMCQECEKNHSEFIKDHKVIRLTDLKKGDIEFVIIRENPCTSHPHHRLELFCEDCDAMICVTCLKHDHRKHETMSLDKFASIKKAVLSKNLQVLEQLRLDDKEKQAQEKIANTIKQQGEKAKKEVKDKTKEKTKKIIQILKENERELLRQIDEKLETATTNLNIIHHIPAVKEYIKNVMERGLASEMLNIQETQYSEKFIFNRIPLFSRVEFVPNEQLVQEVNSGLGEIRTCYKTDHTNSTIQVKSETEALRKEKLICTIKTSTGELIPDPMDVIDVQIKPEENVKIEKKYVRTDVKVEVEFMARVPGQLTAEVQVNGNPVSNSPLVVNVKPQEMRTTGQFNTKGKNIGSSYLRGIAVNRDNSRIAVANCSSDCVHVFTTDGDLLLTYGSQGSAQGQLSNPMGLAFLNDTDLVISDNGNHRICIVNTTTGTLVKTFGNQGNRDGGLSNPLGVHVDDDGKIIVCDRGNHRVQVFTRDGHYRYQFGFTAQDEFTPYDVITHDGLFYVSDYSNHVIQVFEKKGNVPTRISTIGGQSSAYGQLRGPWSLAIDNDHHLLVCDFGNMRVQKFTLDGRFVGRTCVVINEPVYMTVLKDGQLLVSTCGSGVWCVN</sequence>
<feature type="repeat" description="NHL" evidence="7">
    <location>
        <begin position="500"/>
        <end position="539"/>
    </location>
</feature>
<dbReference type="SUPFAM" id="SSF57845">
    <property type="entry name" value="B-box zinc-binding domain"/>
    <property type="match status" value="1"/>
</dbReference>
<dbReference type="Pfam" id="PF01436">
    <property type="entry name" value="NHL"/>
    <property type="match status" value="2"/>
</dbReference>
<evidence type="ECO:0000259" key="10">
    <source>
        <dbReference type="PROSITE" id="PS50119"/>
    </source>
</evidence>
<evidence type="ECO:0000313" key="12">
    <source>
        <dbReference type="RefSeq" id="XP_031566162.1"/>
    </source>
</evidence>
<dbReference type="CDD" id="cd05819">
    <property type="entry name" value="NHL"/>
    <property type="match status" value="1"/>
</dbReference>
<proteinExistence type="predicted"/>
<evidence type="ECO:0000256" key="6">
    <source>
        <dbReference type="PROSITE-ProRule" id="PRU00087"/>
    </source>
</evidence>
<dbReference type="PANTHER" id="PTHR25462">
    <property type="entry name" value="BONUS, ISOFORM C-RELATED"/>
    <property type="match status" value="1"/>
</dbReference>
<dbReference type="InterPro" id="IPR001841">
    <property type="entry name" value="Znf_RING"/>
</dbReference>
<dbReference type="PROSITE" id="PS00518">
    <property type="entry name" value="ZF_RING_1"/>
    <property type="match status" value="1"/>
</dbReference>
<dbReference type="InterPro" id="IPR011042">
    <property type="entry name" value="6-blade_b-propeller_TolB-like"/>
</dbReference>
<dbReference type="InterPro" id="IPR014756">
    <property type="entry name" value="Ig_E-set"/>
</dbReference>
<dbReference type="PROSITE" id="PS51125">
    <property type="entry name" value="NHL"/>
    <property type="match status" value="3"/>
</dbReference>
<feature type="coiled-coil region" evidence="8">
    <location>
        <begin position="222"/>
        <end position="272"/>
    </location>
</feature>
<dbReference type="SMART" id="SM00336">
    <property type="entry name" value="BBOX"/>
    <property type="match status" value="2"/>
</dbReference>
<feature type="repeat" description="NHL" evidence="7">
    <location>
        <begin position="648"/>
        <end position="680"/>
    </location>
</feature>
<dbReference type="GO" id="GO:0008270">
    <property type="term" value="F:zinc ion binding"/>
    <property type="evidence" value="ECO:0007669"/>
    <property type="project" value="UniProtKB-KW"/>
</dbReference>
<dbReference type="InterPro" id="IPR017907">
    <property type="entry name" value="Znf_RING_CS"/>
</dbReference>
<dbReference type="Pfam" id="PF00097">
    <property type="entry name" value="zf-C3HC4"/>
    <property type="match status" value="1"/>
</dbReference>
<dbReference type="SMART" id="SM00184">
    <property type="entry name" value="RING"/>
    <property type="match status" value="1"/>
</dbReference>
<dbReference type="SUPFAM" id="SSF101898">
    <property type="entry name" value="NHL repeat"/>
    <property type="match status" value="1"/>
</dbReference>
<dbReference type="RefSeq" id="XP_031566162.1">
    <property type="nucleotide sequence ID" value="XM_031710302.1"/>
</dbReference>
<feature type="domain" description="B box-type" evidence="10">
    <location>
        <begin position="146"/>
        <end position="187"/>
    </location>
</feature>
<keyword evidence="11" id="KW-1185">Reference proteome</keyword>
<evidence type="ECO:0000256" key="1">
    <source>
        <dbReference type="ARBA" id="ARBA00022723"/>
    </source>
</evidence>
<dbReference type="InterPro" id="IPR017868">
    <property type="entry name" value="Filamin/ABP280_repeat-like"/>
</dbReference>
<dbReference type="InterPro" id="IPR013083">
    <property type="entry name" value="Znf_RING/FYVE/PHD"/>
</dbReference>
<feature type="repeat" description="NHL" evidence="7">
    <location>
        <begin position="544"/>
        <end position="587"/>
    </location>
</feature>
<dbReference type="InterPro" id="IPR013783">
    <property type="entry name" value="Ig-like_fold"/>
</dbReference>
<dbReference type="PROSITE" id="PS50089">
    <property type="entry name" value="ZF_RING_2"/>
    <property type="match status" value="1"/>
</dbReference>
<organism evidence="11 12">
    <name type="scientific">Actinia tenebrosa</name>
    <name type="common">Australian red waratah sea anemone</name>
    <dbReference type="NCBI Taxonomy" id="6105"/>
    <lineage>
        <taxon>Eukaryota</taxon>
        <taxon>Metazoa</taxon>
        <taxon>Cnidaria</taxon>
        <taxon>Anthozoa</taxon>
        <taxon>Hexacorallia</taxon>
        <taxon>Actiniaria</taxon>
        <taxon>Actiniidae</taxon>
        <taxon>Actinia</taxon>
    </lineage>
</organism>
<dbReference type="AlphaFoldDB" id="A0A6P8IH29"/>
<evidence type="ECO:0000259" key="9">
    <source>
        <dbReference type="PROSITE" id="PS50089"/>
    </source>
</evidence>
<dbReference type="PROSITE" id="PS50119">
    <property type="entry name" value="ZF_BBOX"/>
    <property type="match status" value="2"/>
</dbReference>
<keyword evidence="8" id="KW-0175">Coiled coil</keyword>
<evidence type="ECO:0000256" key="8">
    <source>
        <dbReference type="SAM" id="Coils"/>
    </source>
</evidence>
<dbReference type="Proteomes" id="UP000515163">
    <property type="component" value="Unplaced"/>
</dbReference>
<dbReference type="Pfam" id="PF00643">
    <property type="entry name" value="zf-B_box"/>
    <property type="match status" value="2"/>
</dbReference>
<name>A0A6P8IH29_ACTTE</name>
<dbReference type="SUPFAM" id="SSF81296">
    <property type="entry name" value="E set domains"/>
    <property type="match status" value="1"/>
</dbReference>
<dbReference type="InterPro" id="IPR018957">
    <property type="entry name" value="Znf_C3HC4_RING-type"/>
</dbReference>
<dbReference type="OrthoDB" id="27136at2759"/>
<reference evidence="12" key="1">
    <citation type="submission" date="2025-08" db="UniProtKB">
        <authorList>
            <consortium name="RefSeq"/>
        </authorList>
    </citation>
    <scope>IDENTIFICATION</scope>
    <source>
        <tissue evidence="12">Tentacle</tissue>
    </source>
</reference>
<dbReference type="Gene3D" id="3.30.40.10">
    <property type="entry name" value="Zinc/RING finger domain, C3HC4 (zinc finger)"/>
    <property type="match status" value="1"/>
</dbReference>
<dbReference type="GeneID" id="116301270"/>
<protein>
    <submittedName>
        <fullName evidence="12">Tripartite motif-containing protein 2-like</fullName>
    </submittedName>
</protein>
<dbReference type="KEGG" id="aten:116301270"/>
<keyword evidence="3 5" id="KW-0863">Zinc-finger</keyword>
<dbReference type="CDD" id="cd16579">
    <property type="entry name" value="RING-HC_PML_C-V"/>
    <property type="match status" value="1"/>
</dbReference>
<dbReference type="PANTHER" id="PTHR25462:SF296">
    <property type="entry name" value="MEIOTIC P26, ISOFORM F"/>
    <property type="match status" value="1"/>
</dbReference>
<keyword evidence="1" id="KW-0479">Metal-binding</keyword>
<dbReference type="Gene3D" id="2.60.40.10">
    <property type="entry name" value="Immunoglobulins"/>
    <property type="match status" value="1"/>
</dbReference>
<evidence type="ECO:0000256" key="3">
    <source>
        <dbReference type="ARBA" id="ARBA00022771"/>
    </source>
</evidence>
<evidence type="ECO:0000256" key="5">
    <source>
        <dbReference type="PROSITE-ProRule" id="PRU00024"/>
    </source>
</evidence>
<evidence type="ECO:0000256" key="4">
    <source>
        <dbReference type="ARBA" id="ARBA00022833"/>
    </source>
</evidence>
<evidence type="ECO:0000256" key="2">
    <source>
        <dbReference type="ARBA" id="ARBA00022737"/>
    </source>
</evidence>
<accession>A0A6P8IH29</accession>